<proteinExistence type="predicted"/>
<dbReference type="AlphaFoldDB" id="A0AAD5WRS2"/>
<organism evidence="2 3">
    <name type="scientific">Zalerion maritima</name>
    <dbReference type="NCBI Taxonomy" id="339359"/>
    <lineage>
        <taxon>Eukaryota</taxon>
        <taxon>Fungi</taxon>
        <taxon>Dikarya</taxon>
        <taxon>Ascomycota</taxon>
        <taxon>Pezizomycotina</taxon>
        <taxon>Sordariomycetes</taxon>
        <taxon>Lulworthiomycetidae</taxon>
        <taxon>Lulworthiales</taxon>
        <taxon>Lulworthiaceae</taxon>
        <taxon>Zalerion</taxon>
    </lineage>
</organism>
<evidence type="ECO:0000256" key="1">
    <source>
        <dbReference type="SAM" id="MobiDB-lite"/>
    </source>
</evidence>
<name>A0AAD5WRS2_9PEZI</name>
<protein>
    <submittedName>
        <fullName evidence="2">Uncharacterized protein</fullName>
    </submittedName>
</protein>
<feature type="region of interest" description="Disordered" evidence="1">
    <location>
        <begin position="1"/>
        <end position="21"/>
    </location>
</feature>
<evidence type="ECO:0000313" key="3">
    <source>
        <dbReference type="Proteomes" id="UP001201980"/>
    </source>
</evidence>
<accession>A0AAD5WRS2</accession>
<reference evidence="2" key="1">
    <citation type="submission" date="2022-07" db="EMBL/GenBank/DDBJ databases">
        <title>Draft genome sequence of Zalerion maritima ATCC 34329, a (micro)plastics degrading marine fungus.</title>
        <authorList>
            <person name="Paco A."/>
            <person name="Goncalves M.F.M."/>
            <person name="Rocha-Santos T.A.P."/>
            <person name="Alves A."/>
        </authorList>
    </citation>
    <scope>NUCLEOTIDE SEQUENCE</scope>
    <source>
        <strain evidence="2">ATCC 34329</strain>
    </source>
</reference>
<evidence type="ECO:0000313" key="2">
    <source>
        <dbReference type="EMBL" id="KAJ2901578.1"/>
    </source>
</evidence>
<gene>
    <name evidence="2" type="ORF">MKZ38_001657</name>
</gene>
<comment type="caution">
    <text evidence="2">The sequence shown here is derived from an EMBL/GenBank/DDBJ whole genome shotgun (WGS) entry which is preliminary data.</text>
</comment>
<dbReference type="Proteomes" id="UP001201980">
    <property type="component" value="Unassembled WGS sequence"/>
</dbReference>
<keyword evidence="3" id="KW-1185">Reference proteome</keyword>
<sequence>MSSNSTHALHINTSPHPSITPNTIKPLGGAILATAASYSSPLSGAVAPSLVPETGVVAVTSGTSVNVVIKPWSLIAIASPVGPVPS</sequence>
<dbReference type="EMBL" id="JAKWBI020000146">
    <property type="protein sequence ID" value="KAJ2901578.1"/>
    <property type="molecule type" value="Genomic_DNA"/>
</dbReference>